<dbReference type="Proteomes" id="UP000289886">
    <property type="component" value="Unassembled WGS sequence"/>
</dbReference>
<dbReference type="Gene3D" id="3.40.50.300">
    <property type="entry name" value="P-loop containing nucleotide triphosphate hydrolases"/>
    <property type="match status" value="1"/>
</dbReference>
<comment type="caution">
    <text evidence="3">The sequence shown here is derived from an EMBL/GenBank/DDBJ whole genome shotgun (WGS) entry which is preliminary data.</text>
</comment>
<dbReference type="GO" id="GO:0030286">
    <property type="term" value="C:dynein complex"/>
    <property type="evidence" value="ECO:0007669"/>
    <property type="project" value="InterPro"/>
</dbReference>
<dbReference type="InterPro" id="IPR042219">
    <property type="entry name" value="AAA_lid_11_sf"/>
</dbReference>
<evidence type="ECO:0000313" key="3">
    <source>
        <dbReference type="EMBL" id="RXM27629.1"/>
    </source>
</evidence>
<reference evidence="3 4" key="1">
    <citation type="submission" date="2019-01" db="EMBL/GenBank/DDBJ databases">
        <title>Draft Genome and Complete Hox-Cluster Characterization of the Sterlet Sturgeon (Acipenser ruthenus).</title>
        <authorList>
            <person name="Wei Q."/>
        </authorList>
    </citation>
    <scope>NUCLEOTIDE SEQUENCE [LARGE SCALE GENOMIC DNA]</scope>
    <source>
        <strain evidence="3">WHYD16114868_AA</strain>
        <tissue evidence="3">Blood</tissue>
    </source>
</reference>
<name>A0A444TXL4_ACIRT</name>
<dbReference type="GO" id="GO:0007018">
    <property type="term" value="P:microtubule-based movement"/>
    <property type="evidence" value="ECO:0007669"/>
    <property type="project" value="InterPro"/>
</dbReference>
<dbReference type="InterPro" id="IPR024743">
    <property type="entry name" value="Dynein_HC_stalk"/>
</dbReference>
<feature type="domain" description="Dynein heavy chain AAA lid" evidence="2">
    <location>
        <begin position="170"/>
        <end position="212"/>
    </location>
</feature>
<dbReference type="PANTHER" id="PTHR45703:SF8">
    <property type="entry name" value="DYNEINS HEAVY CHAIN"/>
    <property type="match status" value="1"/>
</dbReference>
<dbReference type="GO" id="GO:0051959">
    <property type="term" value="F:dynein light intermediate chain binding"/>
    <property type="evidence" value="ECO:0007669"/>
    <property type="project" value="InterPro"/>
</dbReference>
<organism evidence="3 4">
    <name type="scientific">Acipenser ruthenus</name>
    <name type="common">Sterlet sturgeon</name>
    <dbReference type="NCBI Taxonomy" id="7906"/>
    <lineage>
        <taxon>Eukaryota</taxon>
        <taxon>Metazoa</taxon>
        <taxon>Chordata</taxon>
        <taxon>Craniata</taxon>
        <taxon>Vertebrata</taxon>
        <taxon>Euteleostomi</taxon>
        <taxon>Actinopterygii</taxon>
        <taxon>Chondrostei</taxon>
        <taxon>Acipenseriformes</taxon>
        <taxon>Acipenseridae</taxon>
        <taxon>Acipenser</taxon>
    </lineage>
</organism>
<dbReference type="GO" id="GO:0045505">
    <property type="term" value="F:dynein intermediate chain binding"/>
    <property type="evidence" value="ECO:0007669"/>
    <property type="project" value="InterPro"/>
</dbReference>
<evidence type="ECO:0000259" key="1">
    <source>
        <dbReference type="Pfam" id="PF12777"/>
    </source>
</evidence>
<evidence type="ECO:0000259" key="2">
    <source>
        <dbReference type="Pfam" id="PF18198"/>
    </source>
</evidence>
<proteinExistence type="predicted"/>
<dbReference type="Pfam" id="PF12777">
    <property type="entry name" value="MT"/>
    <property type="match status" value="1"/>
</dbReference>
<dbReference type="EMBL" id="SCEB01215799">
    <property type="protein sequence ID" value="RXM27629.1"/>
    <property type="molecule type" value="Genomic_DNA"/>
</dbReference>
<protein>
    <submittedName>
        <fullName evidence="3">Dynein heavy chain 11, axonemal</fullName>
    </submittedName>
</protein>
<evidence type="ECO:0000313" key="4">
    <source>
        <dbReference type="Proteomes" id="UP000289886"/>
    </source>
</evidence>
<dbReference type="InterPro" id="IPR041658">
    <property type="entry name" value="AAA_lid_11"/>
</dbReference>
<dbReference type="Gene3D" id="1.10.8.720">
    <property type="entry name" value="Region D6 of dynein motor"/>
    <property type="match status" value="1"/>
</dbReference>
<accession>A0A444TXL4</accession>
<keyword evidence="4" id="KW-1185">Reference proteome</keyword>
<dbReference type="InterPro" id="IPR027417">
    <property type="entry name" value="P-loop_NTPase"/>
</dbReference>
<gene>
    <name evidence="3" type="ORF">EOD39_2931</name>
</gene>
<dbReference type="Pfam" id="PF18198">
    <property type="entry name" value="AAA_lid_11"/>
    <property type="match status" value="1"/>
</dbReference>
<sequence length="226" mass="25729">MFTIESGSTFFRRGEIPELFSDEEADGIITGMRNEVQGLGLLDSREDCCKFFIDQPQQQLKVNLTELKMFPNPPIAVTNVSAAAMALMAPRGKVPKDRSWKAAKTFMGKCVVTYPPVYSARPLIQRAEKCDEVQERVVSLKDCITYSVFLYTSRGLFERDKLTFCHKQPSRSLEDLCYLFGEIMYGGHIPDDWDRQLCHTYLEEFMHPDMGELTVSSEIEALQSAL</sequence>
<dbReference type="InterPro" id="IPR026983">
    <property type="entry name" value="DHC"/>
</dbReference>
<dbReference type="PANTHER" id="PTHR45703">
    <property type="entry name" value="DYNEIN HEAVY CHAIN"/>
    <property type="match status" value="1"/>
</dbReference>
<dbReference type="AlphaFoldDB" id="A0A444TXL4"/>
<feature type="domain" description="Dynein heavy chain coiled coil stalk" evidence="1">
    <location>
        <begin position="61"/>
        <end position="110"/>
    </location>
</feature>